<evidence type="ECO:0000313" key="3">
    <source>
        <dbReference type="Proteomes" id="UP001597347"/>
    </source>
</evidence>
<evidence type="ECO:0000313" key="2">
    <source>
        <dbReference type="EMBL" id="MFD1722879.1"/>
    </source>
</evidence>
<dbReference type="Proteomes" id="UP001597347">
    <property type="component" value="Unassembled WGS sequence"/>
</dbReference>
<proteinExistence type="predicted"/>
<name>A0ABW4LL93_9MICO</name>
<dbReference type="EMBL" id="JBHUEA010000031">
    <property type="protein sequence ID" value="MFD1722879.1"/>
    <property type="molecule type" value="Genomic_DNA"/>
</dbReference>
<keyword evidence="3" id="KW-1185">Reference proteome</keyword>
<accession>A0ABW4LL93</accession>
<comment type="caution">
    <text evidence="2">The sequence shown here is derived from an EMBL/GenBank/DDBJ whole genome shotgun (WGS) entry which is preliminary data.</text>
</comment>
<keyword evidence="1" id="KW-1133">Transmembrane helix</keyword>
<dbReference type="RefSeq" id="WP_377936369.1">
    <property type="nucleotide sequence ID" value="NZ_JBHUEA010000031.1"/>
</dbReference>
<protein>
    <submittedName>
        <fullName evidence="2">Uncharacterized protein</fullName>
    </submittedName>
</protein>
<organism evidence="2 3">
    <name type="scientific">Amnibacterium endophyticum</name>
    <dbReference type="NCBI Taxonomy" id="2109337"/>
    <lineage>
        <taxon>Bacteria</taxon>
        <taxon>Bacillati</taxon>
        <taxon>Actinomycetota</taxon>
        <taxon>Actinomycetes</taxon>
        <taxon>Micrococcales</taxon>
        <taxon>Microbacteriaceae</taxon>
        <taxon>Amnibacterium</taxon>
    </lineage>
</organism>
<evidence type="ECO:0000256" key="1">
    <source>
        <dbReference type="SAM" id="Phobius"/>
    </source>
</evidence>
<keyword evidence="1" id="KW-0812">Transmembrane</keyword>
<reference evidence="3" key="1">
    <citation type="journal article" date="2019" name="Int. J. Syst. Evol. Microbiol.">
        <title>The Global Catalogue of Microorganisms (GCM) 10K type strain sequencing project: providing services to taxonomists for standard genome sequencing and annotation.</title>
        <authorList>
            <consortium name="The Broad Institute Genomics Platform"/>
            <consortium name="The Broad Institute Genome Sequencing Center for Infectious Disease"/>
            <person name="Wu L."/>
            <person name="Ma J."/>
        </authorList>
    </citation>
    <scope>NUCLEOTIDE SEQUENCE [LARGE SCALE GENOMIC DNA]</scope>
    <source>
        <strain evidence="3">CGMCC 1.12471</strain>
    </source>
</reference>
<keyword evidence="1" id="KW-0472">Membrane</keyword>
<feature type="transmembrane region" description="Helical" evidence="1">
    <location>
        <begin position="28"/>
        <end position="47"/>
    </location>
</feature>
<sequence>MPPKLFVVPSVDPAERPPRLHERLAPRVAPVLVGLGIAVVSALPLLLTPAP</sequence>
<gene>
    <name evidence="2" type="ORF">ACFSBI_15095</name>
</gene>